<dbReference type="AlphaFoldDB" id="A0A6I9UHL6"/>
<proteinExistence type="predicted"/>
<dbReference type="InParanoid" id="A0A6I9UHL6"/>
<dbReference type="InterPro" id="IPR027944">
    <property type="entry name" value="SEO_C"/>
</dbReference>
<feature type="domain" description="Sieve element occlusion N-terminal" evidence="2">
    <location>
        <begin position="39"/>
        <end position="312"/>
    </location>
</feature>
<dbReference type="PANTHER" id="PTHR33232:SF9">
    <property type="entry name" value="PROTEIN SIEVE ELEMENT OCCLUSION B"/>
    <property type="match status" value="1"/>
</dbReference>
<dbReference type="KEGG" id="sind:105176465"/>
<keyword evidence="1" id="KW-0175">Coiled coil</keyword>
<name>A0A6I9UHL6_SESIN</name>
<keyword evidence="4" id="KW-1185">Reference proteome</keyword>
<dbReference type="GO" id="GO:0010088">
    <property type="term" value="P:phloem development"/>
    <property type="evidence" value="ECO:0007669"/>
    <property type="project" value="InterPro"/>
</dbReference>
<reference evidence="5" key="1">
    <citation type="submission" date="2025-08" db="UniProtKB">
        <authorList>
            <consortium name="RefSeq"/>
        </authorList>
    </citation>
    <scope>IDENTIFICATION</scope>
</reference>
<dbReference type="Pfam" id="PF14576">
    <property type="entry name" value="SEO_N"/>
    <property type="match status" value="1"/>
</dbReference>
<dbReference type="Gramene" id="SIN_1017117.t">
    <property type="protein sequence ID" value="SIN_1017117.t"/>
    <property type="gene ID" value="SIN_1017117"/>
</dbReference>
<feature type="coiled-coil region" evidence="1">
    <location>
        <begin position="260"/>
        <end position="298"/>
    </location>
</feature>
<evidence type="ECO:0000256" key="1">
    <source>
        <dbReference type="SAM" id="Coils"/>
    </source>
</evidence>
<protein>
    <submittedName>
        <fullName evidence="5">Protein SIEVE ELEMENT OCCLUSION B</fullName>
    </submittedName>
</protein>
<dbReference type="PANTHER" id="PTHR33232">
    <property type="entry name" value="PROTEIN SIEVE ELEMENT OCCLUSION B-LIKE"/>
    <property type="match status" value="1"/>
</dbReference>
<dbReference type="Proteomes" id="UP000504604">
    <property type="component" value="Linkage group LG2"/>
</dbReference>
<dbReference type="InterPro" id="IPR039299">
    <property type="entry name" value="SEOA"/>
</dbReference>
<dbReference type="InterPro" id="IPR027942">
    <property type="entry name" value="SEO_N"/>
</dbReference>
<evidence type="ECO:0000259" key="2">
    <source>
        <dbReference type="Pfam" id="PF14576"/>
    </source>
</evidence>
<dbReference type="RefSeq" id="XP_011097584.1">
    <property type="nucleotide sequence ID" value="XM_011099282.2"/>
</dbReference>
<dbReference type="Pfam" id="PF14577">
    <property type="entry name" value="SEO_C"/>
    <property type="match status" value="1"/>
</dbReference>
<dbReference type="OrthoDB" id="1895250at2759"/>
<evidence type="ECO:0000259" key="3">
    <source>
        <dbReference type="Pfam" id="PF14577"/>
    </source>
</evidence>
<sequence length="712" mass="81877">MVVFELSTSVDRWPDPVQKFIIMSDGRRLDPVQKLIIMSDDSVITKQIQDTHTPDGREIDCDSLLLIIEEILYRTVPLGIQAAMQENSIPAGFKEGLLEALSYVVNRISSEMTYKCLTSGDAHQMVISLLQLLSSYPWEAKLVLLLVAFVLMYSEFWILIKFQASSKLASKIAILKQVPEVEKLKKQLDGLNNLIMLMLDLAKCIVGFKMLPAPIVDLPELSGALDTIPTAIYWTARGIVFCAVYTTQLTAANYEDPMKLGTLEKELSALADKIRSSNENLQKQLTDCYQIIEEKKEKDDYESLVRLTESAHIDNLEVLRALISGNNDEPPLIAGSTNRTTNLDLLRRKYVLFLISGLFDASPPTDLYVLAQIYNEAKTYSGIRNDFELVWIPMVDSLQIQTEATKRQLQFCQEYVPWYSVRQPSFISKPVKRLIKEKFHYRNRQILVVMDPLGRVVNLNALHMMWIWGTVGFPFEKTKELLLWQEETWRLELLVNGIDVSLLYWIRSERYIILYGGFDLQAISDFTVTARRIIHQLDIPLEMVYVGTSTKSPQELGPLINNIRNQRLSNCWEEEMMWFFWTRVESMLLSKIQVEAKDEQDPVMQELEKLLMYDRMGTWALFSKGSEVMLTGRVPALIHLLQKFDEWKGNVGHSDFLIELKEQYNRLPAADDHPCCQLEFDHTTGKTPVSMICPECHRSMEELAVFTCCHDH</sequence>
<evidence type="ECO:0000313" key="5">
    <source>
        <dbReference type="RefSeq" id="XP_011097584.1"/>
    </source>
</evidence>
<accession>A0A6I9UHL6</accession>
<evidence type="ECO:0000313" key="4">
    <source>
        <dbReference type="Proteomes" id="UP000504604"/>
    </source>
</evidence>
<dbReference type="GeneID" id="105176465"/>
<gene>
    <name evidence="5" type="primary">LOC105176465</name>
</gene>
<feature type="domain" description="Sieve element occlusion C-terminal" evidence="3">
    <location>
        <begin position="479"/>
        <end position="710"/>
    </location>
</feature>
<organism evidence="4 5">
    <name type="scientific">Sesamum indicum</name>
    <name type="common">Oriental sesame</name>
    <name type="synonym">Sesamum orientale</name>
    <dbReference type="NCBI Taxonomy" id="4182"/>
    <lineage>
        <taxon>Eukaryota</taxon>
        <taxon>Viridiplantae</taxon>
        <taxon>Streptophyta</taxon>
        <taxon>Embryophyta</taxon>
        <taxon>Tracheophyta</taxon>
        <taxon>Spermatophyta</taxon>
        <taxon>Magnoliopsida</taxon>
        <taxon>eudicotyledons</taxon>
        <taxon>Gunneridae</taxon>
        <taxon>Pentapetalae</taxon>
        <taxon>asterids</taxon>
        <taxon>lamiids</taxon>
        <taxon>Lamiales</taxon>
        <taxon>Pedaliaceae</taxon>
        <taxon>Sesamum</taxon>
    </lineage>
</organism>